<dbReference type="Proteomes" id="UP001596472">
    <property type="component" value="Unassembled WGS sequence"/>
</dbReference>
<dbReference type="InterPro" id="IPR043504">
    <property type="entry name" value="Peptidase_S1_PA_chymotrypsin"/>
</dbReference>
<keyword evidence="2" id="KW-0645">Protease</keyword>
<evidence type="ECO:0000313" key="3">
    <source>
        <dbReference type="Proteomes" id="UP001596472"/>
    </source>
</evidence>
<dbReference type="GO" id="GO:0006508">
    <property type="term" value="P:proteolysis"/>
    <property type="evidence" value="ECO:0007669"/>
    <property type="project" value="UniProtKB-KW"/>
</dbReference>
<sequence length="258" mass="27702">MSRWLALMSLGLGLVVFSSCTPPQPAANPIPPSREVYRTAAMRLTAIVVSSERDVDQWVGSRFTRGDAPDDADGGSAIPITADGYFLTADHVLASSDDRNVFVIYGRSGRLGATKARIVWRSASSDLAVLHAPIDTPDHYQWTPTNAWVPRATPVMHAGIATGFKSSSGKLITGIPPETPFSGPRRFKHDIPLEPGDSGGPVVDGRGMLVGVNSAVEFLVPLETAFFIESEANRPNVGKLMAMIARDRKKNASHRVSP</sequence>
<dbReference type="InterPro" id="IPR009003">
    <property type="entry name" value="Peptidase_S1_PA"/>
</dbReference>
<dbReference type="GO" id="GO:0008233">
    <property type="term" value="F:peptidase activity"/>
    <property type="evidence" value="ECO:0007669"/>
    <property type="project" value="UniProtKB-KW"/>
</dbReference>
<comment type="caution">
    <text evidence="2">The sequence shown here is derived from an EMBL/GenBank/DDBJ whole genome shotgun (WGS) entry which is preliminary data.</text>
</comment>
<keyword evidence="1" id="KW-0732">Signal</keyword>
<dbReference type="InterPro" id="IPR001940">
    <property type="entry name" value="Peptidase_S1C"/>
</dbReference>
<dbReference type="EMBL" id="JBHTBS010000006">
    <property type="protein sequence ID" value="MFC7337967.1"/>
    <property type="molecule type" value="Genomic_DNA"/>
</dbReference>
<dbReference type="Gene3D" id="2.40.10.10">
    <property type="entry name" value="Trypsin-like serine proteases"/>
    <property type="match status" value="2"/>
</dbReference>
<accession>A0ABW2L9U0</accession>
<protein>
    <submittedName>
        <fullName evidence="2">Serine protease</fullName>
    </submittedName>
</protein>
<feature type="signal peptide" evidence="1">
    <location>
        <begin position="1"/>
        <end position="26"/>
    </location>
</feature>
<dbReference type="SUPFAM" id="SSF50494">
    <property type="entry name" value="Trypsin-like serine proteases"/>
    <property type="match status" value="1"/>
</dbReference>
<feature type="chain" id="PRO_5046557779" evidence="1">
    <location>
        <begin position="27"/>
        <end position="258"/>
    </location>
</feature>
<dbReference type="PANTHER" id="PTHR43019">
    <property type="entry name" value="SERINE ENDOPROTEASE DEGS"/>
    <property type="match status" value="1"/>
</dbReference>
<keyword evidence="3" id="KW-1185">Reference proteome</keyword>
<name>A0ABW2L9U0_9BACT</name>
<keyword evidence="2" id="KW-0378">Hydrolase</keyword>
<dbReference type="PRINTS" id="PR00834">
    <property type="entry name" value="PROTEASES2C"/>
</dbReference>
<dbReference type="PROSITE" id="PS51257">
    <property type="entry name" value="PROKAR_LIPOPROTEIN"/>
    <property type="match status" value="1"/>
</dbReference>
<reference evidence="3" key="1">
    <citation type="journal article" date="2019" name="Int. J. Syst. Evol. Microbiol.">
        <title>The Global Catalogue of Microorganisms (GCM) 10K type strain sequencing project: providing services to taxonomists for standard genome sequencing and annotation.</title>
        <authorList>
            <consortium name="The Broad Institute Genomics Platform"/>
            <consortium name="The Broad Institute Genome Sequencing Center for Infectious Disease"/>
            <person name="Wu L."/>
            <person name="Ma J."/>
        </authorList>
    </citation>
    <scope>NUCLEOTIDE SEQUENCE [LARGE SCALE GENOMIC DNA]</scope>
    <source>
        <strain evidence="3">CGMCC 4.1467</strain>
    </source>
</reference>
<dbReference type="Pfam" id="PF13365">
    <property type="entry name" value="Trypsin_2"/>
    <property type="match status" value="1"/>
</dbReference>
<gene>
    <name evidence="2" type="ORF">ACFQY0_12315</name>
</gene>
<dbReference type="RefSeq" id="WP_379712779.1">
    <property type="nucleotide sequence ID" value="NZ_JBHTBS010000006.1"/>
</dbReference>
<organism evidence="2 3">
    <name type="scientific">Haloferula chungangensis</name>
    <dbReference type="NCBI Taxonomy" id="1048331"/>
    <lineage>
        <taxon>Bacteria</taxon>
        <taxon>Pseudomonadati</taxon>
        <taxon>Verrucomicrobiota</taxon>
        <taxon>Verrucomicrobiia</taxon>
        <taxon>Verrucomicrobiales</taxon>
        <taxon>Verrucomicrobiaceae</taxon>
        <taxon>Haloferula</taxon>
    </lineage>
</organism>
<evidence type="ECO:0000256" key="1">
    <source>
        <dbReference type="SAM" id="SignalP"/>
    </source>
</evidence>
<evidence type="ECO:0000313" key="2">
    <source>
        <dbReference type="EMBL" id="MFC7337967.1"/>
    </source>
</evidence>
<proteinExistence type="predicted"/>